<dbReference type="Proteomes" id="UP001056756">
    <property type="component" value="Chromosome"/>
</dbReference>
<dbReference type="EMBL" id="CP097899">
    <property type="protein sequence ID" value="URN93284.1"/>
    <property type="molecule type" value="Genomic_DNA"/>
</dbReference>
<evidence type="ECO:0000313" key="2">
    <source>
        <dbReference type="EMBL" id="URN93284.1"/>
    </source>
</evidence>
<proteinExistence type="predicted"/>
<keyword evidence="1" id="KW-1133">Transmembrane helix</keyword>
<name>A0A9J6ZBA5_9BACL</name>
<sequence>MKFNIKTFFWVILYAMMAGGTLVVFTSLNSFVKYLFSLLTVYIGIRFFRRFETIGLRITFVLLSIFMYFLGVIIYTMILVYNNPELLSGQ</sequence>
<evidence type="ECO:0000256" key="1">
    <source>
        <dbReference type="SAM" id="Phobius"/>
    </source>
</evidence>
<protein>
    <submittedName>
        <fullName evidence="2">Uncharacterized protein</fullName>
    </submittedName>
</protein>
<gene>
    <name evidence="2" type="ORF">NAG76_15790</name>
</gene>
<keyword evidence="1" id="KW-0472">Membrane</keyword>
<organism evidence="2 3">
    <name type="scientific">Candidatus Pristimantibacillus lignocellulolyticus</name>
    <dbReference type="NCBI Taxonomy" id="2994561"/>
    <lineage>
        <taxon>Bacteria</taxon>
        <taxon>Bacillati</taxon>
        <taxon>Bacillota</taxon>
        <taxon>Bacilli</taxon>
        <taxon>Bacillales</taxon>
        <taxon>Paenibacillaceae</taxon>
        <taxon>Candidatus Pristimantibacillus</taxon>
    </lineage>
</organism>
<keyword evidence="1" id="KW-0812">Transmembrane</keyword>
<dbReference type="KEGG" id="plig:NAG76_15790"/>
<reference evidence="2" key="1">
    <citation type="submission" date="2022-05" db="EMBL/GenBank/DDBJ databases">
        <title>Novel bacterial taxa in a minimal lignocellulolytic consortium and its capacity to transform plastics disclosed by genome-resolved metagenomics.</title>
        <authorList>
            <person name="Rodriguez C.A.D."/>
            <person name="Diaz-Garcia L."/>
            <person name="Herrera K."/>
            <person name="Tarazona N.A."/>
            <person name="Sproer C."/>
            <person name="Overmann J."/>
            <person name="Jimenez D.J."/>
        </authorList>
    </citation>
    <scope>NUCLEOTIDE SEQUENCE</scope>
    <source>
        <strain evidence="2">MAG5</strain>
    </source>
</reference>
<evidence type="ECO:0000313" key="3">
    <source>
        <dbReference type="Proteomes" id="UP001056756"/>
    </source>
</evidence>
<dbReference type="AlphaFoldDB" id="A0A9J6ZBA5"/>
<feature type="transmembrane region" description="Helical" evidence="1">
    <location>
        <begin position="7"/>
        <end position="25"/>
    </location>
</feature>
<accession>A0A9J6ZBA5</accession>
<feature type="transmembrane region" description="Helical" evidence="1">
    <location>
        <begin position="60"/>
        <end position="81"/>
    </location>
</feature>
<feature type="transmembrane region" description="Helical" evidence="1">
    <location>
        <begin position="31"/>
        <end position="48"/>
    </location>
</feature>